<evidence type="ECO:0000313" key="18">
    <source>
        <dbReference type="EMBL" id="KAL1266890.1"/>
    </source>
</evidence>
<dbReference type="InterPro" id="IPR013519">
    <property type="entry name" value="Int_alpha_beta-p"/>
</dbReference>
<dbReference type="PANTHER" id="PTHR23220">
    <property type="entry name" value="INTEGRIN ALPHA"/>
    <property type="match status" value="1"/>
</dbReference>
<keyword evidence="19" id="KW-1185">Reference proteome</keyword>
<evidence type="ECO:0000256" key="8">
    <source>
        <dbReference type="ARBA" id="ARBA00022889"/>
    </source>
</evidence>
<feature type="repeat" description="FG-GAP" evidence="15">
    <location>
        <begin position="1457"/>
        <end position="1521"/>
    </location>
</feature>
<dbReference type="InterPro" id="IPR018184">
    <property type="entry name" value="Integrin_alpha_C_CS"/>
</dbReference>
<accession>A0ABR3MQP2</accession>
<keyword evidence="8 16" id="KW-0130">Cell adhesion</keyword>
<dbReference type="InterPro" id="IPR013517">
    <property type="entry name" value="FG-GAP"/>
</dbReference>
<evidence type="ECO:0000256" key="11">
    <source>
        <dbReference type="ARBA" id="ARBA00023136"/>
    </source>
</evidence>
<dbReference type="PRINTS" id="PR01185">
    <property type="entry name" value="INTEGRINA"/>
</dbReference>
<keyword evidence="14" id="KW-0325">Glycoprotein</keyword>
<evidence type="ECO:0000256" key="16">
    <source>
        <dbReference type="RuleBase" id="RU003762"/>
    </source>
</evidence>
<keyword evidence="4" id="KW-0479">Metal-binding</keyword>
<dbReference type="Pfam" id="PF08441">
    <property type="entry name" value="Integrin_A_Ig_1"/>
    <property type="match status" value="2"/>
</dbReference>
<evidence type="ECO:0000256" key="5">
    <source>
        <dbReference type="ARBA" id="ARBA00022729"/>
    </source>
</evidence>
<dbReference type="SMART" id="SM00327">
    <property type="entry name" value="VWA"/>
    <property type="match status" value="2"/>
</dbReference>
<evidence type="ECO:0000256" key="9">
    <source>
        <dbReference type="ARBA" id="ARBA00022989"/>
    </source>
</evidence>
<gene>
    <name evidence="18" type="ORF">QQF64_002565</name>
</gene>
<feature type="repeat" description="FG-GAP" evidence="15">
    <location>
        <begin position="1522"/>
        <end position="1580"/>
    </location>
</feature>
<dbReference type="Pfam" id="PF00092">
    <property type="entry name" value="VWA"/>
    <property type="match status" value="2"/>
</dbReference>
<feature type="repeat" description="FG-GAP" evidence="15">
    <location>
        <begin position="616"/>
        <end position="676"/>
    </location>
</feature>
<dbReference type="InterPro" id="IPR000413">
    <property type="entry name" value="Integrin_alpha"/>
</dbReference>
<keyword evidence="6" id="KW-0677">Repeat</keyword>
<keyword evidence="9 16" id="KW-1133">Transmembrane helix</keyword>
<dbReference type="SMART" id="SM00191">
    <property type="entry name" value="Int_alpha"/>
    <property type="match status" value="8"/>
</dbReference>
<feature type="domain" description="VWFA" evidence="17">
    <location>
        <begin position="168"/>
        <end position="352"/>
    </location>
</feature>
<protein>
    <recommendedName>
        <fullName evidence="17">VWFA domain-containing protein</fullName>
    </recommendedName>
</protein>
<dbReference type="InterPro" id="IPR028994">
    <property type="entry name" value="Integrin_alpha_N"/>
</dbReference>
<evidence type="ECO:0000256" key="7">
    <source>
        <dbReference type="ARBA" id="ARBA00022837"/>
    </source>
</evidence>
<dbReference type="Gene3D" id="3.40.50.410">
    <property type="entry name" value="von Willebrand factor, type A domain"/>
    <property type="match status" value="2"/>
</dbReference>
<comment type="similarity">
    <text evidence="2 16">Belongs to the integrin alpha chain family.</text>
</comment>
<evidence type="ECO:0000256" key="13">
    <source>
        <dbReference type="ARBA" id="ARBA00023170"/>
    </source>
</evidence>
<dbReference type="Gene3D" id="1.20.5.930">
    <property type="entry name" value="Bicelle-embedded integrin alpha(iib) transmembrane segment"/>
    <property type="match status" value="2"/>
</dbReference>
<dbReference type="SUPFAM" id="SSF69179">
    <property type="entry name" value="Integrin domains"/>
    <property type="match status" value="6"/>
</dbReference>
<organism evidence="18 19">
    <name type="scientific">Cirrhinus molitorella</name>
    <name type="common">mud carp</name>
    <dbReference type="NCBI Taxonomy" id="172907"/>
    <lineage>
        <taxon>Eukaryota</taxon>
        <taxon>Metazoa</taxon>
        <taxon>Chordata</taxon>
        <taxon>Craniata</taxon>
        <taxon>Vertebrata</taxon>
        <taxon>Euteleostomi</taxon>
        <taxon>Actinopterygii</taxon>
        <taxon>Neopterygii</taxon>
        <taxon>Teleostei</taxon>
        <taxon>Ostariophysi</taxon>
        <taxon>Cypriniformes</taxon>
        <taxon>Cyprinidae</taxon>
        <taxon>Labeoninae</taxon>
        <taxon>Labeonini</taxon>
        <taxon>Cirrhinus</taxon>
    </lineage>
</organism>
<dbReference type="PROSITE" id="PS51470">
    <property type="entry name" value="FG_GAP"/>
    <property type="match status" value="7"/>
</dbReference>
<dbReference type="Pfam" id="PF20805">
    <property type="entry name" value="Integrin_A_Ig_2"/>
    <property type="match status" value="2"/>
</dbReference>
<feature type="chain" id="PRO_5044956174" description="VWFA domain-containing protein" evidence="16">
    <location>
        <begin position="23"/>
        <end position="2165"/>
    </location>
</feature>
<dbReference type="EMBL" id="JAYMGO010000010">
    <property type="protein sequence ID" value="KAL1266890.1"/>
    <property type="molecule type" value="Genomic_DNA"/>
</dbReference>
<keyword evidence="10 16" id="KW-0401">Integrin</keyword>
<comment type="subcellular location">
    <subcellularLocation>
        <location evidence="1 16">Membrane</location>
        <topology evidence="1 16">Single-pass type I membrane protein</topology>
    </subcellularLocation>
</comment>
<evidence type="ECO:0000313" key="19">
    <source>
        <dbReference type="Proteomes" id="UP001558613"/>
    </source>
</evidence>
<dbReference type="Gene3D" id="2.60.40.1460">
    <property type="entry name" value="Integrin domains. Chain A, domain 2"/>
    <property type="match status" value="2"/>
</dbReference>
<dbReference type="PROSITE" id="PS00242">
    <property type="entry name" value="INTEGRIN_ALPHA"/>
    <property type="match status" value="1"/>
</dbReference>
<evidence type="ECO:0000256" key="14">
    <source>
        <dbReference type="ARBA" id="ARBA00023180"/>
    </source>
</evidence>
<feature type="transmembrane region" description="Helical" evidence="16">
    <location>
        <begin position="1139"/>
        <end position="1163"/>
    </location>
</feature>
<reference evidence="18 19" key="1">
    <citation type="submission" date="2023-09" db="EMBL/GenBank/DDBJ databases">
        <authorList>
            <person name="Wang M."/>
        </authorList>
    </citation>
    <scope>NUCLEOTIDE SEQUENCE [LARGE SCALE GENOMIC DNA]</scope>
    <source>
        <strain evidence="18">GT-2023</strain>
        <tissue evidence="18">Liver</tissue>
    </source>
</reference>
<feature type="domain" description="VWFA" evidence="17">
    <location>
        <begin position="1157"/>
        <end position="1344"/>
    </location>
</feature>
<dbReference type="InterPro" id="IPR032695">
    <property type="entry name" value="Integrin_dom_sf"/>
</dbReference>
<dbReference type="SUPFAM" id="SSF53300">
    <property type="entry name" value="vWA-like"/>
    <property type="match status" value="2"/>
</dbReference>
<feature type="signal peptide" evidence="16">
    <location>
        <begin position="1"/>
        <end position="22"/>
    </location>
</feature>
<evidence type="ECO:0000256" key="15">
    <source>
        <dbReference type="PROSITE-ProRule" id="PRU00803"/>
    </source>
</evidence>
<evidence type="ECO:0000256" key="1">
    <source>
        <dbReference type="ARBA" id="ARBA00004479"/>
    </source>
</evidence>
<dbReference type="PROSITE" id="PS50234">
    <property type="entry name" value="VWFA"/>
    <property type="match status" value="2"/>
</dbReference>
<dbReference type="PANTHER" id="PTHR23220:SF22">
    <property type="entry name" value="INTEGRIN ALPHA-1"/>
    <property type="match status" value="1"/>
</dbReference>
<name>A0ABR3MQP2_9TELE</name>
<feature type="transmembrane region" description="Helical" evidence="16">
    <location>
        <begin position="1375"/>
        <end position="1395"/>
    </location>
</feature>
<dbReference type="PRINTS" id="PR00453">
    <property type="entry name" value="VWFADOMAIN"/>
</dbReference>
<dbReference type="SUPFAM" id="SSF69318">
    <property type="entry name" value="Integrin alpha N-terminal domain"/>
    <property type="match status" value="2"/>
</dbReference>
<dbReference type="Pfam" id="PF01839">
    <property type="entry name" value="FG-GAP"/>
    <property type="match status" value="4"/>
</dbReference>
<evidence type="ECO:0000256" key="2">
    <source>
        <dbReference type="ARBA" id="ARBA00008054"/>
    </source>
</evidence>
<evidence type="ECO:0000256" key="4">
    <source>
        <dbReference type="ARBA" id="ARBA00022723"/>
    </source>
</evidence>
<dbReference type="InterPro" id="IPR013649">
    <property type="entry name" value="Integrin_alpha_Ig-like_1"/>
</dbReference>
<keyword evidence="5 16" id="KW-0732">Signal</keyword>
<sequence length="2165" mass="238143">MLSGVVNFSLAALLALLPWLSCFNVDEKNQMSFSGPVEDMFGYTVQQFENSEGKWVLIGSPLTGQPAKRTGDVYRCPVGQNRNTGCEKFLLSESTTIPNINEVKENMTMGTTLVVNPDGNGFLACGPQYGYMCGKQQYITGICSNVSSSFKVLNSIAPTVRECKQDMDIVIVLDGSNSIYPWDPITNFLVKFLQSIDIGPARVGIVSYGDDVGHVFNLSQFSNSKNLLAEAAKIPQRTGHKTMTALGIDTARKEAFTVERGARPGVKKVMVIVTDGESHDHFNLKNVIDECEKDGIERFAVAVLGDYNRQNKSIEEIKKFIDEIEFIASDLKSDHFFNVSDELALVTIVDALGSKIFALEATSEKHTSSFEMEMSQAGFSAHTSKAGVMLGAVGAFDWNGTVVMQKGQEFVVPKKNTFHDPLVQRYEGMSGYVGYDVQSANTPNGVLYITGAPRFNHSGRVMVYRFDGENVTLTQTLKGEQIGSYFGSVLQTHDIDRDNYTDILLVGAPMYMGPERDEQGQVYVYKLNKDGLFEHEMTLKPVNQTCCTAHSQSNCKSVSKNEPCGARFGTAIAAVPDLNLDGFNDIVIGSPLENDHRGAVYIYHGSQKSIKEKYVQRIAAGGDGESMKFFGQSIHGIMDLNDDGIIDVTIGGIGGAALFWSRDVAELLAEMTFDPSKINLQQTCQIQGRTTVCVKTKVCFKYRIKSDKDTKTETVIRYSLTLDSLRAIARGRFNETDSRRLLKNETIVDTFCREHTFYTSDKLDFRDPIMVTLEFGLADEDSGPVLDGELPTSLNKTIALVDCGNDDKCVANLHLKATANITSLLIKSNQEKFYVNIDIHNTGDNAYNTKVTLSHTENINYVKVEPKDKDCETNNTRIVCAVGYPFLKTDKKESFKIQFEANPAHIRKNIVINVTATTDSEESDSALKETFVSIVIPVKHEANLRFTAIKYMKEDHIIFKEKETIPSVFNHTSVIGDEVKISYTFERDLEMPIPPLLLKIMFPYQTSVKNFLLYLTDLTHTAGIRCDATNLINPLGIKPDKPYTVNSKKETLSVFILSCKEEGNPCKSFSCSIPPGDFNQINTTFRVWRPTFIKGEFSNIHMAVNASLESKNPDLFVLHDNVKIREVKIYVTKDTRSGIPLWIIILSILIGLLILALVIFALWKSVGLPRRGGSSLSDSVYHGLGKASEVFSARWKRVSIMQYSEDLSFLYPFSSDQNKDKVLSAASGIDQKTGVETNTFAALDNVRQTAFLKGNGGRPGASKVLVIVTDGESSDGHKGQEVIERCNKDGIIRFGIAILKKGANIQKFIEEIELIASTPTENYMFNVSSEQALINIAGTLGDRIFNIEGTSQGQEFQLEMSQVGFSAHQTNKKDVIMLGAVGAYGWTGTVVHQTAGKSQILLKNAFEKILDDRNHSSLLGYSVTSVTDGSSEFYVAGAPRAVHRGQVVVYSINSQNQPIIIDSQRGDQIGSYFGSVLCPLDVDADGVTDLLLVGAPMYMSEDKSETGRVYLFTITKGILSNQGSLEGPSASENARFGMAIIAVPDLNLDGFSDVVVGAPLEGNGQGAIYIYYGDRKTIRKQSSQIILGSKLDPGLQFFGRSLDSRGDMNGDSIPDIAVGGAGKAVQLWSREVAVVTTTVSFSPEKISILSKPCTFGGRMVSCFTAKVCFRSTIRPKVLVGKVDIKYNLTLDADLQSSRASSRAQFDNSERLIQKTVSVSDKETCVDHNVYVQETPDFVSPVALRVDIGPQNPDTGPALDAFQPKAWEFFIPFVKDCGSDDKCSCDLKLTVKAINASSSSALLVSPERRRLSFIVTVMNKKENAYNTRVSANFSSNLFYASFTPPRDNTEVKCSSKTGSFDCQVGYPALMPGQTVTFEINFDFNLNQLEKRAVVTFEVQSDSEEEVISDNKVSLSIPVQYDAEIILTREINLDFCSIDPEDQVKHTVSGFDDIGPEFNIALLVSTGTFPINQAHLTVSLPTSTKNGNPLLYVTSVKTAPVVNVRCDSSSLIDPLKISEKTHTTSFAEESFRGTKELNCNTAKCETMTCILKDLEIKTNYFVNITTRMWNGTFAFADFQTVLVAGSSEIQTSQPDLIVVKHKQQQIKITVSKGGALGDIPIGIIIGSVIGGLLLLALAIVILWKVGFFKRKQLPQANQPDPAEQQGL</sequence>
<keyword evidence="12" id="KW-1015">Disulfide bond</keyword>
<dbReference type="InterPro" id="IPR048285">
    <property type="entry name" value="Integrin_alpha_Ig-like_2"/>
</dbReference>
<evidence type="ECO:0000256" key="6">
    <source>
        <dbReference type="ARBA" id="ARBA00022737"/>
    </source>
</evidence>
<keyword evidence="11 16" id="KW-0472">Membrane</keyword>
<keyword evidence="7" id="KW-0106">Calcium</keyword>
<comment type="caution">
    <text evidence="16">Lacks conserved residue(s) required for the propagation of feature annotation.</text>
</comment>
<feature type="transmembrane region" description="Helical" evidence="16">
    <location>
        <begin position="2117"/>
        <end position="2141"/>
    </location>
</feature>
<keyword evidence="3 16" id="KW-0812">Transmembrane</keyword>
<dbReference type="Gene3D" id="2.60.40.1510">
    <property type="entry name" value="ntegrin, alpha v. Chain A, domain 3"/>
    <property type="match status" value="2"/>
</dbReference>
<evidence type="ECO:0000256" key="10">
    <source>
        <dbReference type="ARBA" id="ARBA00023037"/>
    </source>
</evidence>
<feature type="repeat" description="FG-GAP" evidence="15">
    <location>
        <begin position="27"/>
        <end position="85"/>
    </location>
</feature>
<dbReference type="Pfam" id="PF20806">
    <property type="entry name" value="Integrin_A_Ig_3"/>
    <property type="match status" value="2"/>
</dbReference>
<evidence type="ECO:0000256" key="3">
    <source>
        <dbReference type="ARBA" id="ARBA00022692"/>
    </source>
</evidence>
<dbReference type="Gene3D" id="2.60.40.1530">
    <property type="entry name" value="ntegrin, alpha v. Chain A, domain 4"/>
    <property type="match status" value="2"/>
</dbReference>
<dbReference type="Gene3D" id="2.130.10.130">
    <property type="entry name" value="Integrin alpha, N-terminal"/>
    <property type="match status" value="3"/>
</dbReference>
<feature type="repeat" description="FG-GAP" evidence="15">
    <location>
        <begin position="554"/>
        <end position="612"/>
    </location>
</feature>
<feature type="non-terminal residue" evidence="18">
    <location>
        <position position="2165"/>
    </location>
</feature>
<proteinExistence type="inferred from homology"/>
<feature type="repeat" description="FG-GAP" evidence="15">
    <location>
        <begin position="1584"/>
        <end position="1644"/>
    </location>
</feature>
<comment type="caution">
    <text evidence="18">The sequence shown here is derived from an EMBL/GenBank/DDBJ whole genome shotgun (WGS) entry which is preliminary data.</text>
</comment>
<dbReference type="Proteomes" id="UP001558613">
    <property type="component" value="Unassembled WGS sequence"/>
</dbReference>
<dbReference type="InterPro" id="IPR048286">
    <property type="entry name" value="Integrin_alpha_Ig-like_3"/>
</dbReference>
<dbReference type="InterPro" id="IPR036465">
    <property type="entry name" value="vWFA_dom_sf"/>
</dbReference>
<evidence type="ECO:0000256" key="12">
    <source>
        <dbReference type="ARBA" id="ARBA00023157"/>
    </source>
</evidence>
<feature type="repeat" description="FG-GAP" evidence="15">
    <location>
        <begin position="472"/>
        <end position="534"/>
    </location>
</feature>
<keyword evidence="13 16" id="KW-0675">Receptor</keyword>
<dbReference type="InterPro" id="IPR002035">
    <property type="entry name" value="VWF_A"/>
</dbReference>
<evidence type="ECO:0000259" key="17">
    <source>
        <dbReference type="PROSITE" id="PS50234"/>
    </source>
</evidence>